<dbReference type="Proteomes" id="UP000694930">
    <property type="component" value="Chromosome 1"/>
</dbReference>
<feature type="compositionally biased region" description="Polar residues" evidence="1">
    <location>
        <begin position="63"/>
        <end position="72"/>
    </location>
</feature>
<reference evidence="2" key="1">
    <citation type="journal article" date="2014" name="Nat. Genet.">
        <title>The genome of the stress-tolerant wild tomato species Solanum pennellii.</title>
        <authorList>
            <person name="Bolger A."/>
            <person name="Scossa F."/>
            <person name="Bolger M.E."/>
            <person name="Lanz C."/>
            <person name="Maumus F."/>
            <person name="Tohge T."/>
            <person name="Quesneville H."/>
            <person name="Alseekh S."/>
            <person name="Sorensen I."/>
            <person name="Lichtenstein G."/>
            <person name="Fich E.A."/>
            <person name="Conte M."/>
            <person name="Keller H."/>
            <person name="Schneeberger K."/>
            <person name="Schwacke R."/>
            <person name="Ofner I."/>
            <person name="Vrebalov J."/>
            <person name="Xu Y."/>
            <person name="Osorio S."/>
            <person name="Aflitos S.A."/>
            <person name="Schijlen E."/>
            <person name="Jimenez-Gomez J.M."/>
            <person name="Ryngajllo M."/>
            <person name="Kimura S."/>
            <person name="Kumar R."/>
            <person name="Koenig D."/>
            <person name="Headland L.R."/>
            <person name="Maloof J.N."/>
            <person name="Sinha N."/>
            <person name="van Ham R.C."/>
            <person name="Lankhorst R.K."/>
            <person name="Mao L."/>
            <person name="Vogel A."/>
            <person name="Arsova B."/>
            <person name="Panstruga R."/>
            <person name="Fei Z."/>
            <person name="Rose J.K."/>
            <person name="Zamir D."/>
            <person name="Carrari F."/>
            <person name="Giovannoni J.J."/>
            <person name="Weigel D."/>
            <person name="Usadel B."/>
            <person name="Fernie A.R."/>
        </authorList>
    </citation>
    <scope>NUCLEOTIDE SEQUENCE [LARGE SCALE GENOMIC DNA]</scope>
    <source>
        <strain evidence="2">cv. LA0716</strain>
    </source>
</reference>
<organism evidence="2 3">
    <name type="scientific">Solanum pennellii</name>
    <name type="common">Tomato</name>
    <name type="synonym">Lycopersicon pennellii</name>
    <dbReference type="NCBI Taxonomy" id="28526"/>
    <lineage>
        <taxon>Eukaryota</taxon>
        <taxon>Viridiplantae</taxon>
        <taxon>Streptophyta</taxon>
        <taxon>Embryophyta</taxon>
        <taxon>Tracheophyta</taxon>
        <taxon>Spermatophyta</taxon>
        <taxon>Magnoliopsida</taxon>
        <taxon>eudicotyledons</taxon>
        <taxon>Gunneridae</taxon>
        <taxon>Pentapetalae</taxon>
        <taxon>asterids</taxon>
        <taxon>lamiids</taxon>
        <taxon>Solanales</taxon>
        <taxon>Solanaceae</taxon>
        <taxon>Solanoideae</taxon>
        <taxon>Solaneae</taxon>
        <taxon>Solanum</taxon>
        <taxon>Solanum subgen. Lycopersicon</taxon>
    </lineage>
</organism>
<protein>
    <submittedName>
        <fullName evidence="3">Uncharacterized protein LOC107020939</fullName>
    </submittedName>
</protein>
<gene>
    <name evidence="3" type="primary">LOC107020939</name>
</gene>
<name>A0ABM1GWH5_SOLPN</name>
<sequence>MGIKDQSPIFSAILLSSRNLSPLFLLPLRSLHFFRRDSHRQGLLASTHLPSSSSSSSLPLPARQNNDTLSSELKQKLARTTTQRRQRLWQRRAGQPAAASRRDSSSSTPEAAAQREKTTKKQLGRALLLSYFWPAGSANERRRFYSDLNISVAFKMNLNRSVWVELEVQVEELP</sequence>
<proteinExistence type="predicted"/>
<evidence type="ECO:0000313" key="2">
    <source>
        <dbReference type="Proteomes" id="UP000694930"/>
    </source>
</evidence>
<accession>A0ABM1GWH5</accession>
<feature type="compositionally biased region" description="Low complexity" evidence="1">
    <location>
        <begin position="49"/>
        <end position="61"/>
    </location>
</feature>
<reference evidence="3" key="2">
    <citation type="submission" date="2025-08" db="UniProtKB">
        <authorList>
            <consortium name="RefSeq"/>
        </authorList>
    </citation>
    <scope>IDENTIFICATION</scope>
</reference>
<feature type="region of interest" description="Disordered" evidence="1">
    <location>
        <begin position="46"/>
        <end position="119"/>
    </location>
</feature>
<evidence type="ECO:0000313" key="3">
    <source>
        <dbReference type="RefSeq" id="XP_015076968.1"/>
    </source>
</evidence>
<dbReference type="RefSeq" id="XP_015076968.1">
    <property type="nucleotide sequence ID" value="XM_015221482.2"/>
</dbReference>
<dbReference type="GeneID" id="107020939"/>
<keyword evidence="2" id="KW-1185">Reference proteome</keyword>
<evidence type="ECO:0000256" key="1">
    <source>
        <dbReference type="SAM" id="MobiDB-lite"/>
    </source>
</evidence>